<accession>A0A833SUL2</accession>
<organism evidence="1 2">
    <name type="scientific">Phytophthora infestans</name>
    <name type="common">Potato late blight agent</name>
    <name type="synonym">Botrytis infestans</name>
    <dbReference type="NCBI Taxonomy" id="4787"/>
    <lineage>
        <taxon>Eukaryota</taxon>
        <taxon>Sar</taxon>
        <taxon>Stramenopiles</taxon>
        <taxon>Oomycota</taxon>
        <taxon>Peronosporomycetes</taxon>
        <taxon>Peronosporales</taxon>
        <taxon>Peronosporaceae</taxon>
        <taxon>Phytophthora</taxon>
    </lineage>
</organism>
<dbReference type="EMBL" id="WSZM01000134">
    <property type="protein sequence ID" value="KAF4040997.1"/>
    <property type="molecule type" value="Genomic_DNA"/>
</dbReference>
<proteinExistence type="predicted"/>
<dbReference type="Proteomes" id="UP000602510">
    <property type="component" value="Unassembled WGS sequence"/>
</dbReference>
<comment type="caution">
    <text evidence="1">The sequence shown here is derived from an EMBL/GenBank/DDBJ whole genome shotgun (WGS) entry which is preliminary data.</text>
</comment>
<gene>
    <name evidence="1" type="ORF">GN244_ATG06765</name>
</gene>
<name>A0A833SUL2_PHYIN</name>
<protein>
    <submittedName>
        <fullName evidence="1">Uncharacterized protein</fullName>
    </submittedName>
</protein>
<sequence length="60" mass="6734">MTLIKSTVGQRESLSETIDDFAANGSSFDEIIVKLRDQFSVRVKDQAVKRDGECESKIKL</sequence>
<dbReference type="AlphaFoldDB" id="A0A833SUL2"/>
<keyword evidence="2" id="KW-1185">Reference proteome</keyword>
<reference evidence="1" key="1">
    <citation type="submission" date="2020-04" db="EMBL/GenBank/DDBJ databases">
        <title>Hybrid Assembly of Korean Phytophthora infestans isolates.</title>
        <authorList>
            <person name="Prokchorchik M."/>
            <person name="Lee Y."/>
            <person name="Seo J."/>
            <person name="Cho J.-H."/>
            <person name="Park Y.-E."/>
            <person name="Jang D.-C."/>
            <person name="Im J.-S."/>
            <person name="Choi J.-G."/>
            <person name="Park H.-J."/>
            <person name="Lee G.-B."/>
            <person name="Lee Y.-G."/>
            <person name="Hong S.-Y."/>
            <person name="Cho K."/>
            <person name="Sohn K.H."/>
        </authorList>
    </citation>
    <scope>NUCLEOTIDE SEQUENCE</scope>
    <source>
        <strain evidence="1">KR_1_A1</strain>
    </source>
</reference>
<evidence type="ECO:0000313" key="1">
    <source>
        <dbReference type="EMBL" id="KAF4040997.1"/>
    </source>
</evidence>
<evidence type="ECO:0000313" key="2">
    <source>
        <dbReference type="Proteomes" id="UP000602510"/>
    </source>
</evidence>